<reference evidence="1" key="1">
    <citation type="submission" date="2019-08" db="EMBL/GenBank/DDBJ databases">
        <authorList>
            <person name="Kucharzyk K."/>
            <person name="Murdoch R.W."/>
            <person name="Higgins S."/>
            <person name="Loffler F."/>
        </authorList>
    </citation>
    <scope>NUCLEOTIDE SEQUENCE</scope>
</reference>
<proteinExistence type="predicted"/>
<dbReference type="EMBL" id="VSSQ01019865">
    <property type="protein sequence ID" value="MPM64287.1"/>
    <property type="molecule type" value="Genomic_DNA"/>
</dbReference>
<accession>A0A645BG22</accession>
<comment type="caution">
    <text evidence="1">The sequence shown here is derived from an EMBL/GenBank/DDBJ whole genome shotgun (WGS) entry which is preliminary data.</text>
</comment>
<name>A0A645BG22_9ZZZZ</name>
<evidence type="ECO:0000313" key="1">
    <source>
        <dbReference type="EMBL" id="MPM64287.1"/>
    </source>
</evidence>
<protein>
    <submittedName>
        <fullName evidence="1">Uncharacterized protein</fullName>
    </submittedName>
</protein>
<dbReference type="AlphaFoldDB" id="A0A645BG22"/>
<organism evidence="1">
    <name type="scientific">bioreactor metagenome</name>
    <dbReference type="NCBI Taxonomy" id="1076179"/>
    <lineage>
        <taxon>unclassified sequences</taxon>
        <taxon>metagenomes</taxon>
        <taxon>ecological metagenomes</taxon>
    </lineage>
</organism>
<sequence length="151" mass="17380">MVWAEIVKNNEILSDPDIRIIKRRNEQQTFLLYKNKLVIALSKTGDDGKVKVSQHSQFARDFDGQENLSFLELDEDQVHAYIYYSTDRTGYEITEVGIQCPTGNGVHFTKVPFYGDTGNQSLMFPCSQDNSPYEELQKLKAKFKKKKTETS</sequence>
<gene>
    <name evidence="1" type="ORF">SDC9_111173</name>
</gene>